<dbReference type="SUPFAM" id="SSF110087">
    <property type="entry name" value="DR1885-like metal-binding protein"/>
    <property type="match status" value="1"/>
</dbReference>
<dbReference type="Proteomes" id="UP000594059">
    <property type="component" value="Chromosome"/>
</dbReference>
<keyword evidence="3" id="KW-1185">Reference proteome</keyword>
<evidence type="ECO:0000313" key="3">
    <source>
        <dbReference type="Proteomes" id="UP000594059"/>
    </source>
</evidence>
<feature type="signal peptide" evidence="1">
    <location>
        <begin position="1"/>
        <end position="26"/>
    </location>
</feature>
<dbReference type="Pfam" id="PF04314">
    <property type="entry name" value="PCuAC"/>
    <property type="match status" value="1"/>
</dbReference>
<accession>A0A7S6UEI5</accession>
<organism evidence="2 3">
    <name type="scientific">Novilysobacter ciconiae</name>
    <dbReference type="NCBI Taxonomy" id="2781022"/>
    <lineage>
        <taxon>Bacteria</taxon>
        <taxon>Pseudomonadati</taxon>
        <taxon>Pseudomonadota</taxon>
        <taxon>Gammaproteobacteria</taxon>
        <taxon>Lysobacterales</taxon>
        <taxon>Lysobacteraceae</taxon>
        <taxon>Novilysobacter</taxon>
    </lineage>
</organism>
<evidence type="ECO:0000256" key="1">
    <source>
        <dbReference type="SAM" id="SignalP"/>
    </source>
</evidence>
<proteinExistence type="predicted"/>
<keyword evidence="1" id="KW-0732">Signal</keyword>
<name>A0A7S6UEI5_9GAMM</name>
<reference evidence="2 3" key="1">
    <citation type="submission" date="2020-10" db="EMBL/GenBank/DDBJ databases">
        <title>complete genome sequencing of Lysobacter sp. H21R20.</title>
        <authorList>
            <person name="Bae J.-W."/>
            <person name="Lee S.-Y."/>
        </authorList>
    </citation>
    <scope>NUCLEOTIDE SEQUENCE [LARGE SCALE GENOMIC DNA]</scope>
    <source>
        <strain evidence="2 3">H21R20</strain>
    </source>
</reference>
<dbReference type="Gene3D" id="2.60.40.1890">
    <property type="entry name" value="PCu(A)C copper chaperone"/>
    <property type="match status" value="1"/>
</dbReference>
<feature type="chain" id="PRO_5032796865" evidence="1">
    <location>
        <begin position="27"/>
        <end position="149"/>
    </location>
</feature>
<dbReference type="AlphaFoldDB" id="A0A7S6UEI5"/>
<sequence>MNTLRVSLLGSLVAVAFSLASPVAAAADVECLPEVSDGWIRVPPAGIPVLAGFGTITNACDTAVTLVSGSSPGFEDVSIHETRFDDGMARMRAIPRLVVPASDSVTLKPGGLHMMLMKPRVTPVAGDQVRIDLQLEDGRKISGDFRIRK</sequence>
<dbReference type="RefSeq" id="WP_193983822.1">
    <property type="nucleotide sequence ID" value="NZ_CP063656.1"/>
</dbReference>
<dbReference type="PANTHER" id="PTHR36302:SF1">
    <property type="entry name" value="COPPER CHAPERONE PCU(A)C"/>
    <property type="match status" value="1"/>
</dbReference>
<dbReference type="KEGG" id="lcic:INQ41_09070"/>
<evidence type="ECO:0000313" key="2">
    <source>
        <dbReference type="EMBL" id="QOW18832.1"/>
    </source>
</evidence>
<dbReference type="InterPro" id="IPR036182">
    <property type="entry name" value="PCuAC_sf"/>
</dbReference>
<dbReference type="EMBL" id="CP063656">
    <property type="protein sequence ID" value="QOW18832.1"/>
    <property type="molecule type" value="Genomic_DNA"/>
</dbReference>
<dbReference type="PANTHER" id="PTHR36302">
    <property type="entry name" value="BLR7088 PROTEIN"/>
    <property type="match status" value="1"/>
</dbReference>
<protein>
    <submittedName>
        <fullName evidence="2">Copper chaperone PCu(A)C</fullName>
    </submittedName>
</protein>
<dbReference type="InterPro" id="IPR058248">
    <property type="entry name" value="Lxx211020-like"/>
</dbReference>
<dbReference type="InterPro" id="IPR007410">
    <property type="entry name" value="LpqE-like"/>
</dbReference>
<gene>
    <name evidence="2" type="ORF">INQ41_09070</name>
</gene>